<name>B0DDX0_LACBS</name>
<keyword evidence="2" id="KW-1133">Transmembrane helix</keyword>
<evidence type="ECO:0000256" key="2">
    <source>
        <dbReference type="SAM" id="Phobius"/>
    </source>
</evidence>
<sequence length="152" mass="17491">MMEGYRGVRNTYQQPTKLTPSPPPAPCVKHSTSWGSTRTIASPFILYNMTTTLPIFLALMWGRQTPALILFPMKREGERHDNLSRTILELRGRQRRSGERRSNSPNKNQRHSMSCSPVMAFRVLIAFTQQDFHCGEQYMICSRFLLLALGWS</sequence>
<feature type="compositionally biased region" description="Polar residues" evidence="1">
    <location>
        <begin position="103"/>
        <end position="113"/>
    </location>
</feature>
<keyword evidence="4" id="KW-1185">Reference proteome</keyword>
<protein>
    <submittedName>
        <fullName evidence="3">Predicted protein</fullName>
    </submittedName>
</protein>
<keyword evidence="2" id="KW-0472">Membrane</keyword>
<gene>
    <name evidence="3" type="ORF">LACBIDRAFT_299042</name>
</gene>
<dbReference type="GeneID" id="6077812"/>
<feature type="transmembrane region" description="Helical" evidence="2">
    <location>
        <begin position="40"/>
        <end position="61"/>
    </location>
</feature>
<dbReference type="Proteomes" id="UP000001194">
    <property type="component" value="Unassembled WGS sequence"/>
</dbReference>
<dbReference type="HOGENOM" id="CLU_1722679_0_0_1"/>
<evidence type="ECO:0000313" key="3">
    <source>
        <dbReference type="EMBL" id="EDR07159.1"/>
    </source>
</evidence>
<feature type="region of interest" description="Disordered" evidence="1">
    <location>
        <begin position="1"/>
        <end position="30"/>
    </location>
</feature>
<accession>B0DDX0</accession>
<dbReference type="InParanoid" id="B0DDX0"/>
<dbReference type="EMBL" id="DS547105">
    <property type="protein sequence ID" value="EDR07159.1"/>
    <property type="molecule type" value="Genomic_DNA"/>
</dbReference>
<dbReference type="RefSeq" id="XP_001882090.1">
    <property type="nucleotide sequence ID" value="XM_001882055.1"/>
</dbReference>
<evidence type="ECO:0000313" key="4">
    <source>
        <dbReference type="Proteomes" id="UP000001194"/>
    </source>
</evidence>
<dbReference type="KEGG" id="lbc:LACBIDRAFT_299042"/>
<feature type="compositionally biased region" description="Basic and acidic residues" evidence="1">
    <location>
        <begin position="82"/>
        <end position="102"/>
    </location>
</feature>
<feature type="region of interest" description="Disordered" evidence="1">
    <location>
        <begin position="82"/>
        <end position="113"/>
    </location>
</feature>
<proteinExistence type="predicted"/>
<keyword evidence="2" id="KW-0812">Transmembrane</keyword>
<evidence type="ECO:0000256" key="1">
    <source>
        <dbReference type="SAM" id="MobiDB-lite"/>
    </source>
</evidence>
<reference evidence="3 4" key="1">
    <citation type="journal article" date="2008" name="Nature">
        <title>The genome of Laccaria bicolor provides insights into mycorrhizal symbiosis.</title>
        <authorList>
            <person name="Martin F."/>
            <person name="Aerts A."/>
            <person name="Ahren D."/>
            <person name="Brun A."/>
            <person name="Danchin E.G.J."/>
            <person name="Duchaussoy F."/>
            <person name="Gibon J."/>
            <person name="Kohler A."/>
            <person name="Lindquist E."/>
            <person name="Pereda V."/>
            <person name="Salamov A."/>
            <person name="Shapiro H.J."/>
            <person name="Wuyts J."/>
            <person name="Blaudez D."/>
            <person name="Buee M."/>
            <person name="Brokstein P."/>
            <person name="Canbaeck B."/>
            <person name="Cohen D."/>
            <person name="Courty P.E."/>
            <person name="Coutinho P.M."/>
            <person name="Delaruelle C."/>
            <person name="Detter J.C."/>
            <person name="Deveau A."/>
            <person name="DiFazio S."/>
            <person name="Duplessis S."/>
            <person name="Fraissinet-Tachet L."/>
            <person name="Lucic E."/>
            <person name="Frey-Klett P."/>
            <person name="Fourrey C."/>
            <person name="Feussner I."/>
            <person name="Gay G."/>
            <person name="Grimwood J."/>
            <person name="Hoegger P.J."/>
            <person name="Jain P."/>
            <person name="Kilaru S."/>
            <person name="Labbe J."/>
            <person name="Lin Y.C."/>
            <person name="Legue V."/>
            <person name="Le Tacon F."/>
            <person name="Marmeisse R."/>
            <person name="Melayah D."/>
            <person name="Montanini B."/>
            <person name="Muratet M."/>
            <person name="Nehls U."/>
            <person name="Niculita-Hirzel H."/>
            <person name="Oudot-Le Secq M.P."/>
            <person name="Peter M."/>
            <person name="Quesneville H."/>
            <person name="Rajashekar B."/>
            <person name="Reich M."/>
            <person name="Rouhier N."/>
            <person name="Schmutz J."/>
            <person name="Yin T."/>
            <person name="Chalot M."/>
            <person name="Henrissat B."/>
            <person name="Kuees U."/>
            <person name="Lucas S."/>
            <person name="Van de Peer Y."/>
            <person name="Podila G.K."/>
            <person name="Polle A."/>
            <person name="Pukkila P.J."/>
            <person name="Richardson P.M."/>
            <person name="Rouze P."/>
            <person name="Sanders I.R."/>
            <person name="Stajich J.E."/>
            <person name="Tunlid A."/>
            <person name="Tuskan G."/>
            <person name="Grigoriev I.V."/>
        </authorList>
    </citation>
    <scope>NUCLEOTIDE SEQUENCE [LARGE SCALE GENOMIC DNA]</scope>
    <source>
        <strain evidence="4">S238N-H82 / ATCC MYA-4686</strain>
    </source>
</reference>
<organism evidence="4">
    <name type="scientific">Laccaria bicolor (strain S238N-H82 / ATCC MYA-4686)</name>
    <name type="common">Bicoloured deceiver</name>
    <name type="synonym">Laccaria laccata var. bicolor</name>
    <dbReference type="NCBI Taxonomy" id="486041"/>
    <lineage>
        <taxon>Eukaryota</taxon>
        <taxon>Fungi</taxon>
        <taxon>Dikarya</taxon>
        <taxon>Basidiomycota</taxon>
        <taxon>Agaricomycotina</taxon>
        <taxon>Agaricomycetes</taxon>
        <taxon>Agaricomycetidae</taxon>
        <taxon>Agaricales</taxon>
        <taxon>Agaricineae</taxon>
        <taxon>Hydnangiaceae</taxon>
        <taxon>Laccaria</taxon>
    </lineage>
</organism>
<dbReference type="AlphaFoldDB" id="B0DDX0"/>